<dbReference type="InterPro" id="IPR053167">
    <property type="entry name" value="Spore_coat_component"/>
</dbReference>
<protein>
    <submittedName>
        <fullName evidence="3">Spore coat protein U-like protein</fullName>
    </submittedName>
</protein>
<keyword evidence="1" id="KW-0732">Signal</keyword>
<dbReference type="SMART" id="SM00972">
    <property type="entry name" value="SCPU"/>
    <property type="match status" value="1"/>
</dbReference>
<dbReference type="PANTHER" id="PTHR37089">
    <property type="entry name" value="PROTEIN U-RELATED"/>
    <property type="match status" value="1"/>
</dbReference>
<dbReference type="EMBL" id="PZZN01000001">
    <property type="protein sequence ID" value="PTM47708.1"/>
    <property type="molecule type" value="Genomic_DNA"/>
</dbReference>
<sequence>MAINNMRVQFALASALGLTAFALPASAQTTGTTIAANAAVTESCVVTSTALQFGGADVTDGAAHAGTGGLDVMCTSGTAWTATADVGTGANATMALRGMTSTAGGGLPLNYVLYNDNTATSPWGDGTGGTSPITGTGTGVVVPIVLAGSIPLGQTGIPAGTYADLVQVTVNY</sequence>
<proteinExistence type="predicted"/>
<dbReference type="InterPro" id="IPR007893">
    <property type="entry name" value="Spore_coat_U/FanG"/>
</dbReference>
<dbReference type="Pfam" id="PF05229">
    <property type="entry name" value="SCPU"/>
    <property type="match status" value="1"/>
</dbReference>
<evidence type="ECO:0000313" key="4">
    <source>
        <dbReference type="Proteomes" id="UP000240996"/>
    </source>
</evidence>
<dbReference type="AlphaFoldDB" id="A0A2T4YV78"/>
<reference evidence="3 4" key="1">
    <citation type="submission" date="2018-04" db="EMBL/GenBank/DDBJ databases">
        <title>Genomic Encyclopedia of Type Strains, Phase III (KMG-III): the genomes of soil and plant-associated and newly described type strains.</title>
        <authorList>
            <person name="Whitman W."/>
        </authorList>
    </citation>
    <scope>NUCLEOTIDE SEQUENCE [LARGE SCALE GENOMIC DNA]</scope>
    <source>
        <strain evidence="3 4">NW12</strain>
    </source>
</reference>
<feature type="chain" id="PRO_5015556237" evidence="1">
    <location>
        <begin position="28"/>
        <end position="172"/>
    </location>
</feature>
<comment type="caution">
    <text evidence="3">The sequence shown here is derived from an EMBL/GenBank/DDBJ whole genome shotgun (WGS) entry which is preliminary data.</text>
</comment>
<feature type="signal peptide" evidence="1">
    <location>
        <begin position="1"/>
        <end position="27"/>
    </location>
</feature>
<dbReference type="RefSeq" id="WP_107930851.1">
    <property type="nucleotide sequence ID" value="NZ_CP128316.1"/>
</dbReference>
<evidence type="ECO:0000256" key="1">
    <source>
        <dbReference type="SAM" id="SignalP"/>
    </source>
</evidence>
<gene>
    <name evidence="3" type="ORF">C8J24_1110</name>
</gene>
<keyword evidence="4" id="KW-1185">Reference proteome</keyword>
<keyword evidence="3" id="KW-0167">Capsid protein</keyword>
<evidence type="ECO:0000259" key="2">
    <source>
        <dbReference type="Pfam" id="PF05229"/>
    </source>
</evidence>
<accession>A0A2T4YV78</accession>
<feature type="domain" description="Spore coat protein U/FanG" evidence="2">
    <location>
        <begin position="33"/>
        <end position="169"/>
    </location>
</feature>
<name>A0A2T4YV78_9SPHN</name>
<evidence type="ECO:0000313" key="3">
    <source>
        <dbReference type="EMBL" id="PTM47708.1"/>
    </source>
</evidence>
<organism evidence="3 4">
    <name type="scientific">Sphingomonas aerolata</name>
    <dbReference type="NCBI Taxonomy" id="185951"/>
    <lineage>
        <taxon>Bacteria</taxon>
        <taxon>Pseudomonadati</taxon>
        <taxon>Pseudomonadota</taxon>
        <taxon>Alphaproteobacteria</taxon>
        <taxon>Sphingomonadales</taxon>
        <taxon>Sphingomonadaceae</taxon>
        <taxon>Sphingomonas</taxon>
    </lineage>
</organism>
<dbReference type="Proteomes" id="UP000240996">
    <property type="component" value="Unassembled WGS sequence"/>
</dbReference>
<keyword evidence="3" id="KW-0946">Virion</keyword>